<accession>N9E449</accession>
<feature type="domain" description="YbaK/aminoacyl-tRNA synthetase-associated" evidence="5">
    <location>
        <begin position="48"/>
        <end position="160"/>
    </location>
</feature>
<dbReference type="Proteomes" id="UP000018417">
    <property type="component" value="Unassembled WGS sequence"/>
</dbReference>
<evidence type="ECO:0000313" key="7">
    <source>
        <dbReference type="Proteomes" id="UP000018417"/>
    </source>
</evidence>
<dbReference type="PATRIC" id="fig|1217649.3.peg.1601"/>
<evidence type="ECO:0000256" key="2">
    <source>
        <dbReference type="ARBA" id="ARBA00022917"/>
    </source>
</evidence>
<dbReference type="InterPro" id="IPR007214">
    <property type="entry name" value="YbaK/aa-tRNA-synth-assoc-dom"/>
</dbReference>
<dbReference type="EMBL" id="APQK01000012">
    <property type="protein sequence ID" value="ENW04932.1"/>
    <property type="molecule type" value="Genomic_DNA"/>
</dbReference>
<evidence type="ECO:0000259" key="5">
    <source>
        <dbReference type="Pfam" id="PF04073"/>
    </source>
</evidence>
<organism evidence="6 7">
    <name type="scientific">Acinetobacter beijerinckii ANC 3835</name>
    <dbReference type="NCBI Taxonomy" id="1217649"/>
    <lineage>
        <taxon>Bacteria</taxon>
        <taxon>Pseudomonadati</taxon>
        <taxon>Pseudomonadota</taxon>
        <taxon>Gammaproteobacteria</taxon>
        <taxon>Moraxellales</taxon>
        <taxon>Moraxellaceae</taxon>
        <taxon>Acinetobacter</taxon>
    </lineage>
</organism>
<dbReference type="SUPFAM" id="SSF55826">
    <property type="entry name" value="YbaK/ProRS associated domain"/>
    <property type="match status" value="1"/>
</dbReference>
<dbReference type="PANTHER" id="PTHR30411">
    <property type="entry name" value="CYTOPLASMIC PROTEIN"/>
    <property type="match status" value="1"/>
</dbReference>
<dbReference type="InterPro" id="IPR036754">
    <property type="entry name" value="YbaK/aa-tRNA-synt-asso_dom_sf"/>
</dbReference>
<gene>
    <name evidence="6" type="ORF">F934_01664</name>
</gene>
<keyword evidence="2 4" id="KW-0648">Protein biosynthesis</keyword>
<comment type="caution">
    <text evidence="6">The sequence shown here is derived from an EMBL/GenBank/DDBJ whole genome shotgun (WGS) entry which is preliminary data.</text>
</comment>
<evidence type="ECO:0000256" key="3">
    <source>
        <dbReference type="ARBA" id="ARBA00023239"/>
    </source>
</evidence>
<evidence type="ECO:0000313" key="6">
    <source>
        <dbReference type="EMBL" id="ENW04932.1"/>
    </source>
</evidence>
<dbReference type="Gene3D" id="3.90.960.10">
    <property type="entry name" value="YbaK/aminoacyl-tRNA synthetase-associated domain"/>
    <property type="match status" value="1"/>
</dbReference>
<dbReference type="NCBIfam" id="TIGR00011">
    <property type="entry name" value="YbaK_EbsC"/>
    <property type="match status" value="1"/>
</dbReference>
<dbReference type="AlphaFoldDB" id="N9E449"/>
<dbReference type="CDD" id="cd00002">
    <property type="entry name" value="YbaK_deacylase"/>
    <property type="match status" value="1"/>
</dbReference>
<dbReference type="EC" id="4.2.-.-" evidence="4"/>
<keyword evidence="3 4" id="KW-0456">Lyase</keyword>
<proteinExistence type="inferred from homology"/>
<name>N9E449_9GAMM</name>
<evidence type="ECO:0000256" key="4">
    <source>
        <dbReference type="PIRNR" id="PIRNR006181"/>
    </source>
</evidence>
<evidence type="ECO:0000256" key="1">
    <source>
        <dbReference type="ARBA" id="ARBA00009798"/>
    </source>
</evidence>
<dbReference type="HOGENOM" id="CLU_094875_1_1_6"/>
<dbReference type="PANTHER" id="PTHR30411:SF0">
    <property type="entry name" value="CYS-TRNA(PRO)_CYS-TRNA(CYS) DEACYLASE YBAK"/>
    <property type="match status" value="1"/>
</dbReference>
<dbReference type="GO" id="GO:0006412">
    <property type="term" value="P:translation"/>
    <property type="evidence" value="ECO:0007669"/>
    <property type="project" value="UniProtKB-KW"/>
</dbReference>
<sequence length="171" mass="18867">MVHLSYLKTCIEISYNMTPACKLLEKNKIAFSIHEYEHDANAKSFGLEAAEKLNLRVEEVFKTLMVADDKNYFIAILPVNHQLNLKKVAAALGCKKLQMANPKDAERLTGYLVGGISPLGQKKRLKTVIDATAQTFNKIYVSGGKRGLDVGLDPKDLAKLLNATFADLLDG</sequence>
<dbReference type="Pfam" id="PF04073">
    <property type="entry name" value="tRNA_edit"/>
    <property type="match status" value="1"/>
</dbReference>
<comment type="similarity">
    <text evidence="1 4">Belongs to the prolyl-tRNA editing family. YbaK/EbsC subfamily.</text>
</comment>
<dbReference type="PIRSF" id="PIRSF006181">
    <property type="entry name" value="EbsC_YbaK"/>
    <property type="match status" value="1"/>
</dbReference>
<dbReference type="GO" id="GO:0002161">
    <property type="term" value="F:aminoacyl-tRNA deacylase activity"/>
    <property type="evidence" value="ECO:0007669"/>
    <property type="project" value="InterPro"/>
</dbReference>
<reference evidence="6 7" key="1">
    <citation type="submission" date="2013-02" db="EMBL/GenBank/DDBJ databases">
        <title>The Genome Sequence of Acinetobacter beijerinckii ANC 3835.</title>
        <authorList>
            <consortium name="The Broad Institute Genome Sequencing Platform"/>
            <consortium name="The Broad Institute Genome Sequencing Center for Infectious Disease"/>
            <person name="Cerqueira G."/>
            <person name="Feldgarden M."/>
            <person name="Courvalin P."/>
            <person name="Perichon B."/>
            <person name="Grillot-Courvalin C."/>
            <person name="Clermont D."/>
            <person name="Rocha E."/>
            <person name="Yoon E.-J."/>
            <person name="Nemec A."/>
            <person name="Walker B."/>
            <person name="Young S.K."/>
            <person name="Zeng Q."/>
            <person name="Gargeya S."/>
            <person name="Fitzgerald M."/>
            <person name="Haas B."/>
            <person name="Abouelleil A."/>
            <person name="Alvarado L."/>
            <person name="Arachchi H.M."/>
            <person name="Berlin A.M."/>
            <person name="Chapman S.B."/>
            <person name="Dewar J."/>
            <person name="Goldberg J."/>
            <person name="Griggs A."/>
            <person name="Gujja S."/>
            <person name="Hansen M."/>
            <person name="Howarth C."/>
            <person name="Imamovic A."/>
            <person name="Larimer J."/>
            <person name="McCowan C."/>
            <person name="Murphy C."/>
            <person name="Neiman D."/>
            <person name="Pearson M."/>
            <person name="Priest M."/>
            <person name="Roberts A."/>
            <person name="Saif S."/>
            <person name="Shea T."/>
            <person name="Sisk P."/>
            <person name="Sykes S."/>
            <person name="Wortman J."/>
            <person name="Nusbaum C."/>
            <person name="Birren B."/>
        </authorList>
    </citation>
    <scope>NUCLEOTIDE SEQUENCE [LARGE SCALE GENOMIC DNA]</scope>
    <source>
        <strain evidence="6 7">ANC 3835</strain>
    </source>
</reference>
<protein>
    <recommendedName>
        <fullName evidence="4">Cys-tRNA(Pro)/Cys-tRNA(Cys) deacylase</fullName>
        <ecNumber evidence="4">4.2.-.-</ecNumber>
    </recommendedName>
</protein>
<dbReference type="GO" id="GO:0016829">
    <property type="term" value="F:lyase activity"/>
    <property type="evidence" value="ECO:0007669"/>
    <property type="project" value="UniProtKB-KW"/>
</dbReference>
<dbReference type="InterPro" id="IPR004369">
    <property type="entry name" value="Prolyl-tRNA_editing_YbaK/EbsC"/>
</dbReference>